<gene>
    <name evidence="1" type="ORF">niasHT_035164</name>
</gene>
<sequence length="169" mass="18895">MSGLIFDKTPIGISVGLSRSSDEEAGIIYFETAFKENGKHTKQQLTIALSYKPDVGLIFDKTPIGVSVGLSRSSDEGAGIVYFETAFKETGGKHTKQQLTITSGGGTLDDLARHSVEIAHTFALNFLKKKETHRLKKRMYMRTSLALARKIWIIRWSHQTTKLKMAYQQ</sequence>
<name>A0ABD2J597_9BILA</name>
<keyword evidence="2" id="KW-1185">Reference proteome</keyword>
<evidence type="ECO:0000313" key="1">
    <source>
        <dbReference type="EMBL" id="KAL3084338.1"/>
    </source>
</evidence>
<comment type="caution">
    <text evidence="1">The sequence shown here is derived from an EMBL/GenBank/DDBJ whole genome shotgun (WGS) entry which is preliminary data.</text>
</comment>
<proteinExistence type="predicted"/>
<dbReference type="Gene3D" id="3.30.230.10">
    <property type="match status" value="1"/>
</dbReference>
<dbReference type="Proteomes" id="UP001620626">
    <property type="component" value="Unassembled WGS sequence"/>
</dbReference>
<reference evidence="1 2" key="1">
    <citation type="submission" date="2024-10" db="EMBL/GenBank/DDBJ databases">
        <authorList>
            <person name="Kim D."/>
        </authorList>
    </citation>
    <scope>NUCLEOTIDE SEQUENCE [LARGE SCALE GENOMIC DNA]</scope>
    <source>
        <strain evidence="1">BH-2024</strain>
    </source>
</reference>
<dbReference type="AlphaFoldDB" id="A0ABD2J597"/>
<protein>
    <submittedName>
        <fullName evidence="1">Uncharacterized protein</fullName>
    </submittedName>
</protein>
<organism evidence="1 2">
    <name type="scientific">Heterodera trifolii</name>
    <dbReference type="NCBI Taxonomy" id="157864"/>
    <lineage>
        <taxon>Eukaryota</taxon>
        <taxon>Metazoa</taxon>
        <taxon>Ecdysozoa</taxon>
        <taxon>Nematoda</taxon>
        <taxon>Chromadorea</taxon>
        <taxon>Rhabditida</taxon>
        <taxon>Tylenchina</taxon>
        <taxon>Tylenchomorpha</taxon>
        <taxon>Tylenchoidea</taxon>
        <taxon>Heteroderidae</taxon>
        <taxon>Heteroderinae</taxon>
        <taxon>Heterodera</taxon>
    </lineage>
</organism>
<evidence type="ECO:0000313" key="2">
    <source>
        <dbReference type="Proteomes" id="UP001620626"/>
    </source>
</evidence>
<dbReference type="InterPro" id="IPR014721">
    <property type="entry name" value="Ribsml_uS5_D2-typ_fold_subgr"/>
</dbReference>
<accession>A0ABD2J597</accession>
<dbReference type="EMBL" id="JBICBT010001082">
    <property type="protein sequence ID" value="KAL3084338.1"/>
    <property type="molecule type" value="Genomic_DNA"/>
</dbReference>